<dbReference type="Gene3D" id="1.20.1280.50">
    <property type="match status" value="1"/>
</dbReference>
<dbReference type="SUPFAM" id="SSF117281">
    <property type="entry name" value="Kelch motif"/>
    <property type="match status" value="1"/>
</dbReference>
<dbReference type="InterPro" id="IPR015915">
    <property type="entry name" value="Kelch-typ_b-propeller"/>
</dbReference>
<dbReference type="GeneID" id="110251345"/>
<proteinExistence type="predicted"/>
<protein>
    <recommendedName>
        <fullName evidence="1">F-box domain-containing protein</fullName>
    </recommendedName>
</protein>
<keyword evidence="3" id="KW-1185">Reference proteome</keyword>
<dbReference type="OrthoDB" id="9973021at2759"/>
<dbReference type="InterPro" id="IPR036047">
    <property type="entry name" value="F-box-like_dom_sf"/>
</dbReference>
<dbReference type="Pfam" id="PF12937">
    <property type="entry name" value="F-box-like"/>
    <property type="match status" value="1"/>
</dbReference>
<dbReference type="EnsemblMetazoa" id="XM_021058049.2">
    <property type="protein sequence ID" value="XP_020913708.1"/>
    <property type="gene ID" value="LOC110251345"/>
</dbReference>
<dbReference type="PROSITE" id="PS50181">
    <property type="entry name" value="FBOX"/>
    <property type="match status" value="1"/>
</dbReference>
<evidence type="ECO:0000259" key="1">
    <source>
        <dbReference type="PROSITE" id="PS50181"/>
    </source>
</evidence>
<feature type="domain" description="F-box" evidence="1">
    <location>
        <begin position="13"/>
        <end position="66"/>
    </location>
</feature>
<dbReference type="Pfam" id="PF13415">
    <property type="entry name" value="Beta-prop_FBX42"/>
    <property type="match status" value="1"/>
</dbReference>
<dbReference type="PANTHER" id="PTHR46432:SF1">
    <property type="entry name" value="F-BOX ONLY PROTEIN 42"/>
    <property type="match status" value="1"/>
</dbReference>
<accession>A0A913Y2E4</accession>
<dbReference type="GO" id="GO:0019005">
    <property type="term" value="C:SCF ubiquitin ligase complex"/>
    <property type="evidence" value="ECO:0007669"/>
    <property type="project" value="TreeGrafter"/>
</dbReference>
<dbReference type="Proteomes" id="UP000887567">
    <property type="component" value="Unplaced"/>
</dbReference>
<dbReference type="OMA" id="KCAPFPR"/>
<name>A0A913Y2E4_EXADI</name>
<dbReference type="GO" id="GO:1990756">
    <property type="term" value="F:ubiquitin-like ligase-substrate adaptor activity"/>
    <property type="evidence" value="ECO:0007669"/>
    <property type="project" value="TreeGrafter"/>
</dbReference>
<reference evidence="2" key="1">
    <citation type="submission" date="2022-11" db="UniProtKB">
        <authorList>
            <consortium name="EnsemblMetazoa"/>
        </authorList>
    </citation>
    <scope>IDENTIFICATION</scope>
</reference>
<organism evidence="2 3">
    <name type="scientific">Exaiptasia diaphana</name>
    <name type="common">Tropical sea anemone</name>
    <name type="synonym">Aiptasia pulchella</name>
    <dbReference type="NCBI Taxonomy" id="2652724"/>
    <lineage>
        <taxon>Eukaryota</taxon>
        <taxon>Metazoa</taxon>
        <taxon>Cnidaria</taxon>
        <taxon>Anthozoa</taxon>
        <taxon>Hexacorallia</taxon>
        <taxon>Actiniaria</taxon>
        <taxon>Aiptasiidae</taxon>
        <taxon>Exaiptasia</taxon>
    </lineage>
</organism>
<dbReference type="SUPFAM" id="SSF81383">
    <property type="entry name" value="F-box domain"/>
    <property type="match status" value="1"/>
</dbReference>
<dbReference type="PANTHER" id="PTHR46432">
    <property type="entry name" value="F-BOX ONLY PROTEIN 42"/>
    <property type="match status" value="1"/>
</dbReference>
<dbReference type="CDD" id="cd22110">
    <property type="entry name" value="F-box_FBXO42"/>
    <property type="match status" value="1"/>
</dbReference>
<dbReference type="RefSeq" id="XP_020913708.1">
    <property type="nucleotide sequence ID" value="XM_021058049.2"/>
</dbReference>
<dbReference type="Gene3D" id="2.120.10.80">
    <property type="entry name" value="Kelch-type beta propeller"/>
    <property type="match status" value="2"/>
</dbReference>
<evidence type="ECO:0000313" key="2">
    <source>
        <dbReference type="EnsemblMetazoa" id="XP_020913708.1"/>
    </source>
</evidence>
<dbReference type="InterPro" id="IPR052821">
    <property type="entry name" value="F-box_only_SRC"/>
</dbReference>
<dbReference type="InterPro" id="IPR001810">
    <property type="entry name" value="F-box_dom"/>
</dbReference>
<dbReference type="KEGG" id="epa:110251345"/>
<dbReference type="AlphaFoldDB" id="A0A913Y2E4"/>
<sequence>MADEQEATNAQDECELFDIPNEITEEILSYLSSYGELQQAKLVCKAWHALVLRIITRRKRIFYESVCNGSLYFQTIPQRFRISPRYSHSSCVLGKSMYVFGGCSPSNTAFNDIHELDLKDYKWSRLRLSGISPPPKECASMVAHKNRIIIFGGWCLSPRTGIVSNARFHNGVNVLDVPSLTWSITPLNNNNPDLLQPCERAGHAACVLQDQMIVFGGAQRLTRYNDVWMLDLNLMHWTMPRITGKRPSARFGHSQMVMDPQTLIIIGGWGNQLFNDVWLLHLKTMTWTEVQVYKHELEAPQIWCHPAVKVHDKIVIFSSSSEPSNNDSNTNEVLTLQTYTLDCSQVLTQGSCTWQPRNDAFKKITATSLHSVVKGREEFFIFGGRTNLLEGAWKIVNTLVKVTPRI</sequence>
<dbReference type="SMART" id="SM00256">
    <property type="entry name" value="FBOX"/>
    <property type="match status" value="1"/>
</dbReference>
<evidence type="ECO:0000313" key="3">
    <source>
        <dbReference type="Proteomes" id="UP000887567"/>
    </source>
</evidence>